<feature type="region of interest" description="Disordered" evidence="1">
    <location>
        <begin position="62"/>
        <end position="81"/>
    </location>
</feature>
<dbReference type="Proteomes" id="UP001263371">
    <property type="component" value="Unassembled WGS sequence"/>
</dbReference>
<evidence type="ECO:0000256" key="1">
    <source>
        <dbReference type="SAM" id="MobiDB-lite"/>
    </source>
</evidence>
<evidence type="ECO:0000313" key="3">
    <source>
        <dbReference type="Proteomes" id="UP001263371"/>
    </source>
</evidence>
<feature type="region of interest" description="Disordered" evidence="1">
    <location>
        <begin position="195"/>
        <end position="268"/>
    </location>
</feature>
<keyword evidence="3" id="KW-1185">Reference proteome</keyword>
<proteinExistence type="predicted"/>
<evidence type="ECO:0000313" key="2">
    <source>
        <dbReference type="EMBL" id="MDU0367725.1"/>
    </source>
</evidence>
<reference evidence="2 3" key="1">
    <citation type="submission" date="2023-09" db="EMBL/GenBank/DDBJ databases">
        <title>Microbacterium fusihabitans sp. nov., Microbacterium phycihabitans sp. nov., and Microbacterium cervinum sp. nov., isolated from dried seaweeds of beach.</title>
        <authorList>
            <person name="Lee S.D."/>
        </authorList>
    </citation>
    <scope>NUCLEOTIDE SEQUENCE [LARGE SCALE GENOMIC DNA]</scope>
    <source>
        <strain evidence="2 3">KSW4-17</strain>
    </source>
</reference>
<sequence>MSQFTTSQDEDSGTAAKAGAAAQEASATAKTAGHAAQEVAQSGAHEAAAVAGEAKARIGDLVSQSGRELSDQAATQQKRLADGLGSLGEDFTRMADADEGGGIAGEVVRRAAEHASTVGSWLADRDPQQLVKDVTAFARRRPGTFIAVAAIAGVVVGRLSRAIAAGAASDDSGASAPATLGGPRYADADAAVRASDDGADRLEGNVPPVGVVDATPIVPVVDGTRPTEPVGDGTGLTADVDDPPLYTESAARLDGAREGGSDDRPDTL</sequence>
<evidence type="ECO:0008006" key="4">
    <source>
        <dbReference type="Google" id="ProtNLM"/>
    </source>
</evidence>
<dbReference type="RefSeq" id="WP_315994921.1">
    <property type="nucleotide sequence ID" value="NZ_JAWDIS010000002.1"/>
</dbReference>
<organism evidence="2 3">
    <name type="scientific">Microbacterium galbum</name>
    <dbReference type="NCBI Taxonomy" id="3075994"/>
    <lineage>
        <taxon>Bacteria</taxon>
        <taxon>Bacillati</taxon>
        <taxon>Actinomycetota</taxon>
        <taxon>Actinomycetes</taxon>
        <taxon>Micrococcales</taxon>
        <taxon>Microbacteriaceae</taxon>
        <taxon>Microbacterium</taxon>
    </lineage>
</organism>
<dbReference type="EMBL" id="JAWDIS010000002">
    <property type="protein sequence ID" value="MDU0367725.1"/>
    <property type="molecule type" value="Genomic_DNA"/>
</dbReference>
<feature type="compositionally biased region" description="Basic and acidic residues" evidence="1">
    <location>
        <begin position="254"/>
        <end position="268"/>
    </location>
</feature>
<feature type="region of interest" description="Disordered" evidence="1">
    <location>
        <begin position="1"/>
        <end position="50"/>
    </location>
</feature>
<feature type="compositionally biased region" description="Low complexity" evidence="1">
    <location>
        <begin position="13"/>
        <end position="50"/>
    </location>
</feature>
<feature type="compositionally biased region" description="Polar residues" evidence="1">
    <location>
        <begin position="62"/>
        <end position="78"/>
    </location>
</feature>
<comment type="caution">
    <text evidence="2">The sequence shown here is derived from an EMBL/GenBank/DDBJ whole genome shotgun (WGS) entry which is preliminary data.</text>
</comment>
<gene>
    <name evidence="2" type="ORF">RWH45_10910</name>
</gene>
<protein>
    <recommendedName>
        <fullName evidence="4">DUF3618 domain-containing protein</fullName>
    </recommendedName>
</protein>
<accession>A0ABU3T8Y0</accession>
<name>A0ABU3T8Y0_9MICO</name>